<dbReference type="Proteomes" id="UP000242519">
    <property type="component" value="Unassembled WGS sequence"/>
</dbReference>
<dbReference type="PANTHER" id="PTHR10963">
    <property type="entry name" value="GLYCOSYL HYDROLASE-RELATED"/>
    <property type="match status" value="1"/>
</dbReference>
<evidence type="ECO:0000259" key="7">
    <source>
        <dbReference type="PROSITE" id="PS51762"/>
    </source>
</evidence>
<organism evidence="8 9">
    <name type="scientific">Diplocarpon coronariae</name>
    <dbReference type="NCBI Taxonomy" id="2795749"/>
    <lineage>
        <taxon>Eukaryota</taxon>
        <taxon>Fungi</taxon>
        <taxon>Dikarya</taxon>
        <taxon>Ascomycota</taxon>
        <taxon>Pezizomycotina</taxon>
        <taxon>Leotiomycetes</taxon>
        <taxon>Helotiales</taxon>
        <taxon>Drepanopezizaceae</taxon>
        <taxon>Diplocarpon</taxon>
    </lineage>
</organism>
<evidence type="ECO:0000313" key="9">
    <source>
        <dbReference type="Proteomes" id="UP000242519"/>
    </source>
</evidence>
<keyword evidence="9" id="KW-1185">Reference proteome</keyword>
<sequence>MYMVKALGLLLLAGKTTALITNLTDTYLRYAASNYWLVDTYNSENFFSSFDFFTGTDPTHGYVNYQSQASAATSGLINTNKGQIYMGVDHTTVNPPSPGRASVRVSSQKAYNHGLFIADIAHMPGSICGVWPAFWLYGPNWPSNGEIDIIEGVNIQSTNIITLHTSGGCSINTAGSQYGTVLGSSDCHYNNGNGGCSVNTTTANAYGDSLNDNGGGVYAMQWESSGIYVWFFPRGHIPSDITRGAPVTGDWGVPVVAFNGGSGCDIDSHFANQHIVFDTTFCGDWAGAVWGSGSCAGLGSCEGYVGANPGAFAPAYWTVNSVKVYQHLCILSIIDITIHVNPQLSFLGSATMSAARKDKFPVRYSRRRMSRESSHRRPFPGISSSEGVLPHPSCVVPATWAALWV</sequence>
<keyword evidence="4" id="KW-0378">Hydrolase</keyword>
<comment type="similarity">
    <text evidence="2">Belongs to the glycosyl hydrolase 16 family.</text>
</comment>
<dbReference type="GO" id="GO:0009251">
    <property type="term" value="P:glucan catabolic process"/>
    <property type="evidence" value="ECO:0007669"/>
    <property type="project" value="TreeGrafter"/>
</dbReference>
<comment type="caution">
    <text evidence="8">The sequence shown here is derived from an EMBL/GenBank/DDBJ whole genome shotgun (WGS) entry which is preliminary data.</text>
</comment>
<keyword evidence="5" id="KW-0326">Glycosidase</keyword>
<evidence type="ECO:0000313" key="8">
    <source>
        <dbReference type="EMBL" id="OWO98732.1"/>
    </source>
</evidence>
<dbReference type="PROSITE" id="PS51762">
    <property type="entry name" value="GH16_2"/>
    <property type="match status" value="1"/>
</dbReference>
<evidence type="ECO:0000256" key="1">
    <source>
        <dbReference type="ARBA" id="ARBA00000124"/>
    </source>
</evidence>
<dbReference type="InParanoid" id="A0A218YTT1"/>
<gene>
    <name evidence="8" type="ORF">B2J93_8484</name>
</gene>
<comment type="catalytic activity">
    <reaction evidence="1">
        <text>Endohydrolysis of (1-&gt;3)- or (1-&gt;4)-linkages in beta-D-glucans when the glucose residue whose reducing group is involved in the linkage to be hydrolyzed is itself substituted at C-3.</text>
        <dbReference type="EC" id="3.2.1.6"/>
    </reaction>
</comment>
<dbReference type="Pfam" id="PF26113">
    <property type="entry name" value="GH16_XgeA"/>
    <property type="match status" value="1"/>
</dbReference>
<dbReference type="OrthoDB" id="192832at2759"/>
<dbReference type="InterPro" id="IPR050546">
    <property type="entry name" value="Glycosyl_Hydrlase_16"/>
</dbReference>
<feature type="chain" id="PRO_5012035886" description="endo-1,3(4)-beta-glucanase" evidence="6">
    <location>
        <begin position="19"/>
        <end position="405"/>
    </location>
</feature>
<evidence type="ECO:0000256" key="2">
    <source>
        <dbReference type="ARBA" id="ARBA00006865"/>
    </source>
</evidence>
<protein>
    <recommendedName>
        <fullName evidence="3">endo-1,3(4)-beta-glucanase</fullName>
        <ecNumber evidence="3">3.2.1.6</ecNumber>
    </recommendedName>
</protein>
<dbReference type="STRING" id="503106.A0A218YTT1"/>
<dbReference type="FunFam" id="2.60.120.200:FF:000114">
    <property type="entry name" value="Probable endo-1,3(4)-beta-glucanase NFIA_089530"/>
    <property type="match status" value="1"/>
</dbReference>
<accession>A0A218YTT1</accession>
<evidence type="ECO:0000256" key="3">
    <source>
        <dbReference type="ARBA" id="ARBA00012599"/>
    </source>
</evidence>
<dbReference type="InterPro" id="IPR000757">
    <property type="entry name" value="Beta-glucanase-like"/>
</dbReference>
<feature type="signal peptide" evidence="6">
    <location>
        <begin position="1"/>
        <end position="18"/>
    </location>
</feature>
<dbReference type="AlphaFoldDB" id="A0A218YTT1"/>
<evidence type="ECO:0000256" key="4">
    <source>
        <dbReference type="ARBA" id="ARBA00022801"/>
    </source>
</evidence>
<dbReference type="EC" id="3.2.1.6" evidence="3"/>
<dbReference type="PANTHER" id="PTHR10963:SF24">
    <property type="entry name" value="GLYCOSIDASE C21B10.07-RELATED"/>
    <property type="match status" value="1"/>
</dbReference>
<dbReference type="EMBL" id="MZNU01000380">
    <property type="protein sequence ID" value="OWO98732.1"/>
    <property type="molecule type" value="Genomic_DNA"/>
</dbReference>
<reference evidence="8 9" key="1">
    <citation type="submission" date="2017-04" db="EMBL/GenBank/DDBJ databases">
        <title>Draft genome sequence of Marssonina coronaria NL1: causal agent of apple blotch.</title>
        <authorList>
            <person name="Cheng Q."/>
        </authorList>
    </citation>
    <scope>NUCLEOTIDE SEQUENCE [LARGE SCALE GENOMIC DNA]</scope>
    <source>
        <strain evidence="8 9">NL1</strain>
    </source>
</reference>
<dbReference type="SUPFAM" id="SSF49899">
    <property type="entry name" value="Concanavalin A-like lectins/glucanases"/>
    <property type="match status" value="1"/>
</dbReference>
<evidence type="ECO:0000256" key="6">
    <source>
        <dbReference type="SAM" id="SignalP"/>
    </source>
</evidence>
<dbReference type="InterPro" id="IPR013320">
    <property type="entry name" value="ConA-like_dom_sf"/>
</dbReference>
<evidence type="ECO:0000256" key="5">
    <source>
        <dbReference type="ARBA" id="ARBA00023295"/>
    </source>
</evidence>
<dbReference type="Gene3D" id="2.60.120.200">
    <property type="match status" value="1"/>
</dbReference>
<dbReference type="CDD" id="cd02181">
    <property type="entry name" value="GH16_fungal_Lam16A_glucanase"/>
    <property type="match status" value="1"/>
</dbReference>
<proteinExistence type="inferred from homology"/>
<keyword evidence="6" id="KW-0732">Signal</keyword>
<name>A0A218YTT1_9HELO</name>
<dbReference type="GO" id="GO:0052861">
    <property type="term" value="F:endo-1,3(4)-beta-glucanase activity"/>
    <property type="evidence" value="ECO:0007669"/>
    <property type="project" value="UniProtKB-EC"/>
</dbReference>
<feature type="domain" description="GH16" evidence="7">
    <location>
        <begin position="34"/>
        <end position="294"/>
    </location>
</feature>